<keyword evidence="2" id="KW-0223">Dioxygenase</keyword>
<dbReference type="GO" id="GO:0051213">
    <property type="term" value="F:dioxygenase activity"/>
    <property type="evidence" value="ECO:0007669"/>
    <property type="project" value="UniProtKB-KW"/>
</dbReference>
<evidence type="ECO:0000313" key="3">
    <source>
        <dbReference type="Proteomes" id="UP000014074"/>
    </source>
</evidence>
<evidence type="ECO:0000313" key="2">
    <source>
        <dbReference type="EMBL" id="EON95860.1"/>
    </source>
</evidence>
<accession>R8B976</accession>
<dbReference type="PANTHER" id="PTHR34365">
    <property type="entry name" value="ENOLASE (DUF1399)"/>
    <property type="match status" value="1"/>
</dbReference>
<keyword evidence="3" id="KW-1185">Reference proteome</keyword>
<dbReference type="OrthoDB" id="2684236at2759"/>
<proteinExistence type="predicted"/>
<dbReference type="Proteomes" id="UP000014074">
    <property type="component" value="Unassembled WGS sequence"/>
</dbReference>
<feature type="region of interest" description="Disordered" evidence="1">
    <location>
        <begin position="1"/>
        <end position="56"/>
    </location>
</feature>
<dbReference type="HOGENOM" id="CLU_010103_3_1_1"/>
<dbReference type="GeneID" id="19329472"/>
<name>R8B976_PHAM7</name>
<organism evidence="2 3">
    <name type="scientific">Phaeoacremonium minimum (strain UCR-PA7)</name>
    <name type="common">Esca disease fungus</name>
    <name type="synonym">Togninia minima</name>
    <dbReference type="NCBI Taxonomy" id="1286976"/>
    <lineage>
        <taxon>Eukaryota</taxon>
        <taxon>Fungi</taxon>
        <taxon>Dikarya</taxon>
        <taxon>Ascomycota</taxon>
        <taxon>Pezizomycotina</taxon>
        <taxon>Sordariomycetes</taxon>
        <taxon>Sordariomycetidae</taxon>
        <taxon>Togniniales</taxon>
        <taxon>Togniniaceae</taxon>
        <taxon>Phaeoacremonium</taxon>
    </lineage>
</organism>
<dbReference type="InterPro" id="IPR009836">
    <property type="entry name" value="GRDP-like"/>
</dbReference>
<dbReference type="Pfam" id="PF07173">
    <property type="entry name" value="GRDP-like"/>
    <property type="match status" value="1"/>
</dbReference>
<feature type="compositionally biased region" description="Low complexity" evidence="1">
    <location>
        <begin position="14"/>
        <end position="29"/>
    </location>
</feature>
<dbReference type="KEGG" id="tmn:UCRPA7_8604"/>
<sequence length="763" mass="85105">MPSLFKRSKDDKSPSNIHRPSSSSNISISGRDEALPAYTPEATAGANAAGGSPNTDNQEIDITAAFANLSISATPQDPTVATCLAHLKLLFAIQSMKEDVGYTDGLWDIWDTRASKDELPQDDPALTALPDGKPAEKLAPEDEKKILLSKIREKRWALFVARAVDRYEAWWGSLEKQMLREVDMTMEGVASYILFPYRGDQMHWTPFMLPPLDVLMVMHAHMLNPRSFLEDTLRNGLCALWSTGMPWNVINAAIDSDFNYSVSDDAKAYWVGQTGRSWENADDSMTKTLRCPACSTSIEVPWTTCGSDETYKGSRRPGLIGSGYGDGKFLIYCPSCSIQIDKELLSVAKLVKDTEYLLARSVPMPGTILEPSSGMPDMIQPGYRGQTNGRTFPNRLIKRALRIQIIDLIRPGANPRPTMETVRDLIEKTLADNNALKNIDEITTGFGRRYVLNPQARVSVRKMMSRYWENFSPFALDLGGAVIRQGIFTEKMYRIDWLHSPSATDTMTRLIKKYTRFIEIMAAYPTKTAVPTLDVDLAWHTHQLSPSAYYRFTVERTTKFINHDDKIDEDKLGQAFEWTSKIYQERFGEVYTIRASHISSVGKLLGVSNNEKIADAFYNSGAANMCPPNNSAHISAHNAVKIAETDARNKVTRHLRLYQQQKLEANYQKAVRRAEKKGRKLPPRDQYYDHWGYSYFMYSPFIFPLYFTPGMYYGWDPCYSAAGAGAWANCAAGSCGNGGVAAGACGGPGGCGNPGVSTLDNIF</sequence>
<dbReference type="PANTHER" id="PTHR34365:SF7">
    <property type="entry name" value="GLYCINE-RICH DOMAIN-CONTAINING PROTEIN 1"/>
    <property type="match status" value="1"/>
</dbReference>
<dbReference type="EMBL" id="KB933369">
    <property type="protein sequence ID" value="EON95860.1"/>
    <property type="molecule type" value="Genomic_DNA"/>
</dbReference>
<dbReference type="RefSeq" id="XP_007919307.1">
    <property type="nucleotide sequence ID" value="XM_007921116.1"/>
</dbReference>
<reference evidence="3" key="1">
    <citation type="journal article" date="2013" name="Genome Announc.">
        <title>Draft genome sequence of the ascomycete Phaeoacremonium aleophilum strain UCR-PA7, a causal agent of the esca disease complex in grapevines.</title>
        <authorList>
            <person name="Blanco-Ulate B."/>
            <person name="Rolshausen P."/>
            <person name="Cantu D."/>
        </authorList>
    </citation>
    <scope>NUCLEOTIDE SEQUENCE [LARGE SCALE GENOMIC DNA]</scope>
    <source>
        <strain evidence="3">UCR-PA7</strain>
    </source>
</reference>
<dbReference type="eggNOG" id="ENOG502RYJ5">
    <property type="taxonomic scope" value="Eukaryota"/>
</dbReference>
<keyword evidence="2" id="KW-0560">Oxidoreductase</keyword>
<gene>
    <name evidence="2" type="ORF">UCRPA7_8604</name>
</gene>
<evidence type="ECO:0000256" key="1">
    <source>
        <dbReference type="SAM" id="MobiDB-lite"/>
    </source>
</evidence>
<protein>
    <submittedName>
        <fullName evidence="2">Putative alpha-ketoglutarate-dependent sulfonate dioxygenase protein</fullName>
    </submittedName>
</protein>
<dbReference type="AlphaFoldDB" id="R8B976"/>